<keyword evidence="5 9" id="KW-0238">DNA-binding</keyword>
<evidence type="ECO:0000256" key="10">
    <source>
        <dbReference type="RuleBase" id="RU000682"/>
    </source>
</evidence>
<feature type="domain" description="Homeobox" evidence="11">
    <location>
        <begin position="144"/>
        <end position="204"/>
    </location>
</feature>
<dbReference type="SUPFAM" id="SSF46689">
    <property type="entry name" value="Homeodomain-like"/>
    <property type="match status" value="1"/>
</dbReference>
<dbReference type="GeneID" id="116292832"/>
<proteinExistence type="predicted"/>
<dbReference type="PRINTS" id="PR00024">
    <property type="entry name" value="HOMEOBOX"/>
</dbReference>
<dbReference type="InterPro" id="IPR001356">
    <property type="entry name" value="HD"/>
</dbReference>
<comment type="subcellular location">
    <subcellularLocation>
        <location evidence="1 9 10">Nucleus</location>
    </subcellularLocation>
</comment>
<dbReference type="FunFam" id="1.10.10.60:FF:000450">
    <property type="entry name" value="Homeobox protein notochord"/>
    <property type="match status" value="1"/>
</dbReference>
<dbReference type="PROSITE" id="PS00027">
    <property type="entry name" value="HOMEOBOX_1"/>
    <property type="match status" value="1"/>
</dbReference>
<dbReference type="InterPro" id="IPR050877">
    <property type="entry name" value="EMX-VAX-Noto_Homeobox_TFs"/>
</dbReference>
<dbReference type="GO" id="GO:0005634">
    <property type="term" value="C:nucleus"/>
    <property type="evidence" value="ECO:0007669"/>
    <property type="project" value="UniProtKB-SubCell"/>
</dbReference>
<evidence type="ECO:0000256" key="5">
    <source>
        <dbReference type="ARBA" id="ARBA00023125"/>
    </source>
</evidence>
<evidence type="ECO:0000256" key="3">
    <source>
        <dbReference type="ARBA" id="ARBA00022491"/>
    </source>
</evidence>
<dbReference type="PANTHER" id="PTHR24339:SF67">
    <property type="entry name" value="GNOT1 HOMEODOMAIN PROTEIN-RELATED"/>
    <property type="match status" value="1"/>
</dbReference>
<dbReference type="Pfam" id="PF00046">
    <property type="entry name" value="Homeodomain"/>
    <property type="match status" value="1"/>
</dbReference>
<evidence type="ECO:0000256" key="4">
    <source>
        <dbReference type="ARBA" id="ARBA00023015"/>
    </source>
</evidence>
<protein>
    <submittedName>
        <fullName evidence="13">Homeobox protein ceh-2-like</fullName>
    </submittedName>
</protein>
<dbReference type="PROSITE" id="PS50071">
    <property type="entry name" value="HOMEOBOX_2"/>
    <property type="match status" value="1"/>
</dbReference>
<dbReference type="OrthoDB" id="6159439at2759"/>
<reference evidence="13" key="1">
    <citation type="submission" date="2025-08" db="UniProtKB">
        <authorList>
            <consortium name="RefSeq"/>
        </authorList>
    </citation>
    <scope>IDENTIFICATION</scope>
    <source>
        <tissue evidence="13">Tentacle</tissue>
    </source>
</reference>
<dbReference type="InParanoid" id="A0A6P8HI45"/>
<keyword evidence="7" id="KW-0804">Transcription</keyword>
<keyword evidence="6 9" id="KW-0371">Homeobox</keyword>
<evidence type="ECO:0000313" key="13">
    <source>
        <dbReference type="RefSeq" id="XP_031556049.1"/>
    </source>
</evidence>
<accession>A0A6P8HI45</accession>
<evidence type="ECO:0000256" key="1">
    <source>
        <dbReference type="ARBA" id="ARBA00004123"/>
    </source>
</evidence>
<sequence length="213" mass="24011">MQPYGGHYLCPYFTCTSPYCIAIRSNITSASSVPLNRSPTSSSANSGSAATSFSISSILSRSDESNEAKEVTGDLHSPTKAETSISLGSYKHYSMERFHPYHSSLGVSAFTRAGGCSTIQKDGDIVLSTISRHEESKPWNFKQGKPKRIRTIFTPEQLERLEKEFERQQYMVGAERHYLAASLNLTETQVKVWFQNRRIKWRKQKLDRQNASS</sequence>
<dbReference type="AlphaFoldDB" id="A0A6P8HI45"/>
<dbReference type="Gene3D" id="1.10.10.60">
    <property type="entry name" value="Homeodomain-like"/>
    <property type="match status" value="1"/>
</dbReference>
<name>A0A6P8HI45_ACTTE</name>
<evidence type="ECO:0000256" key="7">
    <source>
        <dbReference type="ARBA" id="ARBA00023163"/>
    </source>
</evidence>
<keyword evidence="12" id="KW-1185">Reference proteome</keyword>
<organism evidence="12 13">
    <name type="scientific">Actinia tenebrosa</name>
    <name type="common">Australian red waratah sea anemone</name>
    <dbReference type="NCBI Taxonomy" id="6105"/>
    <lineage>
        <taxon>Eukaryota</taxon>
        <taxon>Metazoa</taxon>
        <taxon>Cnidaria</taxon>
        <taxon>Anthozoa</taxon>
        <taxon>Hexacorallia</taxon>
        <taxon>Actiniaria</taxon>
        <taxon>Actiniidae</taxon>
        <taxon>Actinia</taxon>
    </lineage>
</organism>
<gene>
    <name evidence="13" type="primary">LOC116292832</name>
</gene>
<dbReference type="RefSeq" id="XP_031556049.1">
    <property type="nucleotide sequence ID" value="XM_031700189.1"/>
</dbReference>
<dbReference type="KEGG" id="aten:116292832"/>
<keyword evidence="4" id="KW-0805">Transcription regulation</keyword>
<dbReference type="PANTHER" id="PTHR24339">
    <property type="entry name" value="HOMEOBOX PROTEIN EMX-RELATED"/>
    <property type="match status" value="1"/>
</dbReference>
<dbReference type="Proteomes" id="UP000515163">
    <property type="component" value="Unplaced"/>
</dbReference>
<dbReference type="InterPro" id="IPR009057">
    <property type="entry name" value="Homeodomain-like_sf"/>
</dbReference>
<dbReference type="InterPro" id="IPR017970">
    <property type="entry name" value="Homeobox_CS"/>
</dbReference>
<evidence type="ECO:0000259" key="11">
    <source>
        <dbReference type="PROSITE" id="PS50071"/>
    </source>
</evidence>
<evidence type="ECO:0000256" key="6">
    <source>
        <dbReference type="ARBA" id="ARBA00023155"/>
    </source>
</evidence>
<evidence type="ECO:0000313" key="12">
    <source>
        <dbReference type="Proteomes" id="UP000515163"/>
    </source>
</evidence>
<dbReference type="InterPro" id="IPR020479">
    <property type="entry name" value="HD_metazoa"/>
</dbReference>
<feature type="DNA-binding region" description="Homeobox" evidence="9">
    <location>
        <begin position="146"/>
        <end position="205"/>
    </location>
</feature>
<keyword evidence="2" id="KW-0217">Developmental protein</keyword>
<dbReference type="GO" id="GO:0000978">
    <property type="term" value="F:RNA polymerase II cis-regulatory region sequence-specific DNA binding"/>
    <property type="evidence" value="ECO:0007669"/>
    <property type="project" value="TreeGrafter"/>
</dbReference>
<evidence type="ECO:0000256" key="9">
    <source>
        <dbReference type="PROSITE-ProRule" id="PRU00108"/>
    </source>
</evidence>
<dbReference type="GO" id="GO:0000981">
    <property type="term" value="F:DNA-binding transcription factor activity, RNA polymerase II-specific"/>
    <property type="evidence" value="ECO:0007669"/>
    <property type="project" value="InterPro"/>
</dbReference>
<evidence type="ECO:0000256" key="2">
    <source>
        <dbReference type="ARBA" id="ARBA00022473"/>
    </source>
</evidence>
<evidence type="ECO:0000256" key="8">
    <source>
        <dbReference type="ARBA" id="ARBA00023242"/>
    </source>
</evidence>
<keyword evidence="3" id="KW-0678">Repressor</keyword>
<dbReference type="GO" id="GO:0030182">
    <property type="term" value="P:neuron differentiation"/>
    <property type="evidence" value="ECO:0007669"/>
    <property type="project" value="TreeGrafter"/>
</dbReference>
<keyword evidence="8 9" id="KW-0539">Nucleus</keyword>
<dbReference type="SMART" id="SM00389">
    <property type="entry name" value="HOX"/>
    <property type="match status" value="1"/>
</dbReference>
<dbReference type="CDD" id="cd00086">
    <property type="entry name" value="homeodomain"/>
    <property type="match status" value="1"/>
</dbReference>